<dbReference type="Pfam" id="PF13020">
    <property type="entry name" value="NOV_C"/>
    <property type="match status" value="1"/>
</dbReference>
<dbReference type="NCBIfam" id="NF047352">
    <property type="entry name" value="P_loop_sacsin"/>
    <property type="match status" value="1"/>
</dbReference>
<feature type="compositionally biased region" description="Acidic residues" evidence="1">
    <location>
        <begin position="24"/>
        <end position="65"/>
    </location>
</feature>
<dbReference type="InterPro" id="IPR024975">
    <property type="entry name" value="NOV_C"/>
</dbReference>
<feature type="compositionally biased region" description="Basic and acidic residues" evidence="1">
    <location>
        <begin position="1595"/>
        <end position="1608"/>
    </location>
</feature>
<gene>
    <name evidence="3" type="ORF">ElyMa_003201600</name>
</gene>
<dbReference type="EMBL" id="BMAT01006598">
    <property type="protein sequence ID" value="GFS15970.1"/>
    <property type="molecule type" value="Genomic_DNA"/>
</dbReference>
<dbReference type="Gene3D" id="3.30.565.10">
    <property type="entry name" value="Histidine kinase-like ATPase, C-terminal domain"/>
    <property type="match status" value="1"/>
</dbReference>
<feature type="compositionally biased region" description="Polar residues" evidence="1">
    <location>
        <begin position="67"/>
        <end position="77"/>
    </location>
</feature>
<evidence type="ECO:0000313" key="4">
    <source>
        <dbReference type="Proteomes" id="UP000762676"/>
    </source>
</evidence>
<dbReference type="Proteomes" id="UP000762676">
    <property type="component" value="Unassembled WGS sequence"/>
</dbReference>
<feature type="compositionally biased region" description="Basic and acidic residues" evidence="1">
    <location>
        <begin position="124"/>
        <end position="141"/>
    </location>
</feature>
<feature type="compositionally biased region" description="Low complexity" evidence="1">
    <location>
        <begin position="1684"/>
        <end position="1696"/>
    </location>
</feature>
<feature type="domain" description="Protein NO VEIN C-terminal" evidence="2">
    <location>
        <begin position="1899"/>
        <end position="1994"/>
    </location>
</feature>
<feature type="compositionally biased region" description="Gly residues" evidence="1">
    <location>
        <begin position="1658"/>
        <end position="1668"/>
    </location>
</feature>
<evidence type="ECO:0000259" key="2">
    <source>
        <dbReference type="Pfam" id="PF13020"/>
    </source>
</evidence>
<feature type="compositionally biased region" description="Acidic residues" evidence="1">
    <location>
        <begin position="104"/>
        <end position="123"/>
    </location>
</feature>
<reference evidence="3 4" key="1">
    <citation type="journal article" date="2021" name="Elife">
        <title>Chloroplast acquisition without the gene transfer in kleptoplastic sea slugs, Plakobranchus ocellatus.</title>
        <authorList>
            <person name="Maeda T."/>
            <person name="Takahashi S."/>
            <person name="Yoshida T."/>
            <person name="Shimamura S."/>
            <person name="Takaki Y."/>
            <person name="Nagai Y."/>
            <person name="Toyoda A."/>
            <person name="Suzuki Y."/>
            <person name="Arimoto A."/>
            <person name="Ishii H."/>
            <person name="Satoh N."/>
            <person name="Nishiyama T."/>
            <person name="Hasebe M."/>
            <person name="Maruyama T."/>
            <person name="Minagawa J."/>
            <person name="Obokata J."/>
            <person name="Shigenobu S."/>
        </authorList>
    </citation>
    <scope>NUCLEOTIDE SEQUENCE [LARGE SCALE GENOMIC DNA]</scope>
</reference>
<name>A0AAV4J131_9GAST</name>
<organism evidence="3 4">
    <name type="scientific">Elysia marginata</name>
    <dbReference type="NCBI Taxonomy" id="1093978"/>
    <lineage>
        <taxon>Eukaryota</taxon>
        <taxon>Metazoa</taxon>
        <taxon>Spiralia</taxon>
        <taxon>Lophotrochozoa</taxon>
        <taxon>Mollusca</taxon>
        <taxon>Gastropoda</taxon>
        <taxon>Heterobranchia</taxon>
        <taxon>Euthyneura</taxon>
        <taxon>Panpulmonata</taxon>
        <taxon>Sacoglossa</taxon>
        <taxon>Placobranchoidea</taxon>
        <taxon>Plakobranchidae</taxon>
        <taxon>Elysia</taxon>
    </lineage>
</organism>
<keyword evidence="4" id="KW-1185">Reference proteome</keyword>
<proteinExistence type="predicted"/>
<feature type="region of interest" description="Disordered" evidence="1">
    <location>
        <begin position="1"/>
        <end position="141"/>
    </location>
</feature>
<protein>
    <submittedName>
        <fullName evidence="3">Tudor domain-containing protein</fullName>
    </submittedName>
</protein>
<feature type="compositionally biased region" description="Basic and acidic residues" evidence="1">
    <location>
        <begin position="1805"/>
        <end position="1819"/>
    </location>
</feature>
<dbReference type="PANTHER" id="PTHR32387">
    <property type="entry name" value="WU:FJ29H11"/>
    <property type="match status" value="1"/>
</dbReference>
<evidence type="ECO:0000256" key="1">
    <source>
        <dbReference type="SAM" id="MobiDB-lite"/>
    </source>
</evidence>
<sequence length="2019" mass="227030">MEFPPQYCVTEVAAKDEDLFGLATDEEEENEGDEESEESEEESDMDDILCQEEDAGEADNAEENNETSQATVESSGPNMDDNDTNNSNFMSAKDETEHSNTESGDTEDSEVNSNKEDDEDDQKDEANKDDKDQNSIDSSEHVVCLHDTNPEEMQKDDGDQSVDKVGDAMEKILIVSSESKELSREEICQSIVDNIRLEEFGVGIELGETEQKLMKKQQERQGRSLQRLSKDLYSKDTHFVLELIQNADDNSYPQDVVPAVKFLIDDTSVKVMNNESGFEAKNIQALCDVGKSTKTKHTIGYIGQKGIGFKSVFRVTGRPEVHSNGFHICFDVDSGPMGYILPHWIGAPDTIENSTKESWQTQISLPWTDEIKQQLHTHAARFNDIKPSLLLFLHRLREITIDNRVDGVVTSMKRKDLGDGEIQISHSGITDRWLVVRKLLDASKVSIQMKAGVEVDSTEIALAFPLRGKNVSAQVKPSMLPVFAFLPLRTYGFRFIVQGDFDVPSSREDVDKDSSWNQWLRSEIHNLFIEALEAFKKRTDLTPLEALIQYLQFVPLENEVVDFFKPVTTHILAQLRASKCMPVLNGDKKAGISWKLPSQCVLVRDSLVREVVSSKLLEHRLGLHYLHPELSNVLDQSLADVLRVQVISTSHLLDIGGFISQNWDGQGNPDQVMEIAKWLACVYRSLDDFEENSIVFDQLNKMRVIPLADGTLIALADVTVFLLMENAGPPSEQTSSKAARNRDPLKELQKDLNIIHSALTSTPDAEVNSQVVKLLLRTEAVKELTAHDLIHGHIMPVLNSDVWQSKARDVIISYLIYIKTELDRQPSLIELSELKSVVRLATNHGVQSPQESSVHFSTAYGNKINLQSCFPGVNWTLVDAAYLSPNPSAIEKQSWHRFLNDLGVVDFLRVKPVERKFDKSNIHETPWAAYKDLWPDSPDGYVVTDYECNEFHQLVSTASRNDYSQSCAHKEMASLFELLDAQWSAEYRKCTHTQLQSGSGHILREVIETSFAIHLKTLPWIPAEWSTVTVDGDGKSPNVISKQDMCKASEIFVDCPVVRERLAHTVKYLRPAPQNNSHFVDFLGIKNNVTPDEATQAFISWCKRHPDKPNTPAILCTSWNHIFKLYSMIENDLSGKAAQDVFHNHPAIFVPVQSLSESNRMRNQFLVGKMMAREEVWWHDHTGLFAKYRESLQNYKSPLGTKSTLQQLYGTAMERLFSNTVRPEWNPTTLQLAELLKHIASAKTLFDEDILEDCLFLFSHIGACLSKIGEKVAGVSSPEASRAEAELQPVLSLLSDAAVFPSHRREWVNPAQQLLMLPDSPQLKEMLHSKPGVHFLLADLPKNIKAKRRHIDKSAIQHFVSLFESIKPLSECVKTEEITSGFQPCNSGQIYLHKVVGLIQRFLYFVFPDVYADVKLGQAEALKQLIFVEVHQLEVRYELKGHPEIFEIQQEKCMVKGNMFYFHQAHRSSQSEINREIAKYFSCGNESCRRGLLNFLAQAVLILEGKSEEPMQSLLSRQNVDIRELPQDEVVWEVPLPIIQEPEPEPEPQDSQMVYGRELDHGVFENTQNKGGTGEDGQEEGLKSWPPRSALNINESKKNTKTDSDKAEAPAGMWPPPRPPNSSRSARTLPSNIRVERELSQEEKEECKNTLDDSRPKGPGGPGAGRGRGSLSHQNSMSEEGDRSSSSGQARSSQDGDGADARHRTMQGSSTGGARDCQSKKDGNELGRDETQSAQTSSLKSQSSVEEVGSGEKRKRKASESLREGEPAVSKRINSQTDETINKGGESFPRDGANLDRPSSGQRQNNRDKGQDSSHEDHTGSSSNTDVTSSSSSTSQDSQTGHHKDRRKMHFTIPMWSESNQDLGYTDLSKDIAASLPGLDLEDLEHEQTDEILKTGRWGEMLVLDYLLRLKDSDSSIEAVLWANAEGEKGLPWDFEVVYFGMEGPDDSRSVYIEVKTTVTQDREIFEMSSRQLELALKEGENFQVYRVFGAGKPEPRLLRVENIAERMRTKQLKLYIVL</sequence>
<feature type="compositionally biased region" description="Low complexity" evidence="1">
    <location>
        <begin position="1820"/>
        <end position="1839"/>
    </location>
</feature>
<feature type="region of interest" description="Disordered" evidence="1">
    <location>
        <begin position="1564"/>
        <end position="1847"/>
    </location>
</feature>
<feature type="compositionally biased region" description="Basic and acidic residues" evidence="1">
    <location>
        <begin position="1634"/>
        <end position="1656"/>
    </location>
</feature>
<feature type="compositionally biased region" description="Basic and acidic residues" evidence="1">
    <location>
        <begin position="1717"/>
        <end position="1731"/>
    </location>
</feature>
<dbReference type="InterPro" id="IPR052957">
    <property type="entry name" value="Auxin_embryo_med"/>
</dbReference>
<accession>A0AAV4J131</accession>
<feature type="compositionally biased region" description="Low complexity" evidence="1">
    <location>
        <begin position="1732"/>
        <end position="1748"/>
    </location>
</feature>
<dbReference type="InterPro" id="IPR036890">
    <property type="entry name" value="HATPase_C_sf"/>
</dbReference>
<comment type="caution">
    <text evidence="3">The sequence shown here is derived from an EMBL/GenBank/DDBJ whole genome shotgun (WGS) entry which is preliminary data.</text>
</comment>
<dbReference type="SUPFAM" id="SSF55874">
    <property type="entry name" value="ATPase domain of HSP90 chaperone/DNA topoisomerase II/histidine kinase"/>
    <property type="match status" value="1"/>
</dbReference>
<dbReference type="PANTHER" id="PTHR32387:SF0">
    <property type="entry name" value="PROTEIN NO VEIN"/>
    <property type="match status" value="1"/>
</dbReference>
<evidence type="ECO:0000313" key="3">
    <source>
        <dbReference type="EMBL" id="GFS15970.1"/>
    </source>
</evidence>